<accession>A0A837DF93</accession>
<organism evidence="1 2">
    <name type="scientific">Saccharomonospora viridis</name>
    <dbReference type="NCBI Taxonomy" id="1852"/>
    <lineage>
        <taxon>Bacteria</taxon>
        <taxon>Bacillati</taxon>
        <taxon>Actinomycetota</taxon>
        <taxon>Actinomycetes</taxon>
        <taxon>Pseudonocardiales</taxon>
        <taxon>Pseudonocardiaceae</taxon>
        <taxon>Saccharomonospora</taxon>
    </lineage>
</organism>
<dbReference type="RefSeq" id="WP_012796303.1">
    <property type="nucleotide sequence ID" value="NZ_CALJZO010000046.1"/>
</dbReference>
<dbReference type="InterPro" id="IPR045991">
    <property type="entry name" value="DUF5947"/>
</dbReference>
<dbReference type="Proteomes" id="UP000030848">
    <property type="component" value="Unassembled WGS sequence"/>
</dbReference>
<dbReference type="OMA" id="VPIDACY"/>
<proteinExistence type="predicted"/>
<dbReference type="Pfam" id="PF19372">
    <property type="entry name" value="DUF5947"/>
    <property type="match status" value="1"/>
</dbReference>
<reference evidence="1 2" key="1">
    <citation type="submission" date="2014-10" db="EMBL/GenBank/DDBJ databases">
        <title>Genome sequence of Micropolyspora internatus JCM3315.</title>
        <authorList>
            <person name="Shin S.-K."/>
            <person name="Yi H."/>
        </authorList>
    </citation>
    <scope>NUCLEOTIDE SEQUENCE [LARGE SCALE GENOMIC DNA]</scope>
    <source>
        <strain evidence="1 2">JCM 3315</strain>
    </source>
</reference>
<dbReference type="AlphaFoldDB" id="A0A837DF93"/>
<name>A0A837DF93_9PSEU</name>
<evidence type="ECO:0000313" key="2">
    <source>
        <dbReference type="Proteomes" id="UP000030848"/>
    </source>
</evidence>
<dbReference type="EMBL" id="JRZE01000002">
    <property type="protein sequence ID" value="KHF45638.1"/>
    <property type="molecule type" value="Genomic_DNA"/>
</dbReference>
<protein>
    <submittedName>
        <fullName evidence="1">Uncharacterized protein</fullName>
    </submittedName>
</protein>
<sequence>MNVPAAPPTNQLRRLVRVEAPQRYAEPRRNTHRCELCGEALPDEHRHLLETDDRQLRCACRACALLFDRDATDTGRYRAVPRLRRRLTEPPVDDVVWAALEVPVRLAFFVRHLVATGSDDVGAGTVTAYYPSPLGVVGTDVDPEAWARVKHPPLEPEVTALLVYRDADENWLVGIDECYRLTARVRHTWIGMTGGDKVWREIDRFFTELRDGVAPT</sequence>
<gene>
    <name evidence="1" type="ORF">MINT15_08550</name>
</gene>
<comment type="caution">
    <text evidence="1">The sequence shown here is derived from an EMBL/GenBank/DDBJ whole genome shotgun (WGS) entry which is preliminary data.</text>
</comment>
<evidence type="ECO:0000313" key="1">
    <source>
        <dbReference type="EMBL" id="KHF45638.1"/>
    </source>
</evidence>
<dbReference type="OrthoDB" id="152349at2"/>